<dbReference type="Pfam" id="PF00023">
    <property type="entry name" value="Ank"/>
    <property type="match status" value="1"/>
</dbReference>
<dbReference type="SUPFAM" id="SSF48403">
    <property type="entry name" value="Ankyrin repeat"/>
    <property type="match status" value="1"/>
</dbReference>
<protein>
    <recommendedName>
        <fullName evidence="3">DUF3447 domain-containing protein</fullName>
    </recommendedName>
</protein>
<proteinExistence type="predicted"/>
<dbReference type="Proteomes" id="UP000187209">
    <property type="component" value="Unassembled WGS sequence"/>
</dbReference>
<gene>
    <name evidence="1" type="ORF">SteCoe_9630</name>
</gene>
<dbReference type="InterPro" id="IPR036770">
    <property type="entry name" value="Ankyrin_rpt-contain_sf"/>
</dbReference>
<keyword evidence="2" id="KW-1185">Reference proteome</keyword>
<evidence type="ECO:0008006" key="3">
    <source>
        <dbReference type="Google" id="ProtNLM"/>
    </source>
</evidence>
<evidence type="ECO:0000313" key="1">
    <source>
        <dbReference type="EMBL" id="OMJ88411.1"/>
    </source>
</evidence>
<dbReference type="AlphaFoldDB" id="A0A1R2CHD2"/>
<dbReference type="InterPro" id="IPR002110">
    <property type="entry name" value="Ankyrin_rpt"/>
</dbReference>
<reference evidence="1 2" key="1">
    <citation type="submission" date="2016-11" db="EMBL/GenBank/DDBJ databases">
        <title>The macronuclear genome of Stentor coeruleus: a giant cell with tiny introns.</title>
        <authorList>
            <person name="Slabodnick M."/>
            <person name="Ruby J.G."/>
            <person name="Reiff S.B."/>
            <person name="Swart E.C."/>
            <person name="Gosai S."/>
            <person name="Prabakaran S."/>
            <person name="Witkowska E."/>
            <person name="Larue G.E."/>
            <person name="Fisher S."/>
            <person name="Freeman R.M."/>
            <person name="Gunawardena J."/>
            <person name="Chu W."/>
            <person name="Stover N.A."/>
            <person name="Gregory B.D."/>
            <person name="Nowacki M."/>
            <person name="Derisi J."/>
            <person name="Roy S.W."/>
            <person name="Marshall W.F."/>
            <person name="Sood P."/>
        </authorList>
    </citation>
    <scope>NUCLEOTIDE SEQUENCE [LARGE SCALE GENOMIC DNA]</scope>
    <source>
        <strain evidence="1">WM001</strain>
    </source>
</reference>
<evidence type="ECO:0000313" key="2">
    <source>
        <dbReference type="Proteomes" id="UP000187209"/>
    </source>
</evidence>
<dbReference type="OrthoDB" id="20872at2759"/>
<dbReference type="EMBL" id="MPUH01000151">
    <property type="protein sequence ID" value="OMJ88411.1"/>
    <property type="molecule type" value="Genomic_DNA"/>
</dbReference>
<organism evidence="1 2">
    <name type="scientific">Stentor coeruleus</name>
    <dbReference type="NCBI Taxonomy" id="5963"/>
    <lineage>
        <taxon>Eukaryota</taxon>
        <taxon>Sar</taxon>
        <taxon>Alveolata</taxon>
        <taxon>Ciliophora</taxon>
        <taxon>Postciliodesmatophora</taxon>
        <taxon>Heterotrichea</taxon>
        <taxon>Heterotrichida</taxon>
        <taxon>Stentoridae</taxon>
        <taxon>Stentor</taxon>
    </lineage>
</organism>
<sequence>MGCCESKNLSNRDRHDVKRLEEAIMFGDNKRVIHFLNRMSEISPTGIDINDFTFYSGKITLNIPGFCILHGKHELFQELYENYFISIHKLEENFGKYGLSALTILCSKGYYDLLKYYLPLSLSIDPSIYLNSYSLSALNLPLPNEKYEKITYTPIQLACFYGHINCVKTILDYFHDSDIPWWMSINYPDTTTGENCALISCRGGNFPIIKYLYTHCDADYKQLSATNENALQLFLSSSKSHKTPDILKIVWYLLDMVKIDLNHNIEKTLSICQNKEAYNYIKSKHQAETQIFFDKLSSEKTRISQSSLSLNSIFFNTSSISSFHCGEISDSDSFLRN</sequence>
<accession>A0A1R2CHD2</accession>
<comment type="caution">
    <text evidence="1">The sequence shown here is derived from an EMBL/GenBank/DDBJ whole genome shotgun (WGS) entry which is preliminary data.</text>
</comment>
<name>A0A1R2CHD2_9CILI</name>
<dbReference type="Gene3D" id="1.25.40.20">
    <property type="entry name" value="Ankyrin repeat-containing domain"/>
    <property type="match status" value="1"/>
</dbReference>
<dbReference type="SMART" id="SM00248">
    <property type="entry name" value="ANK"/>
    <property type="match status" value="3"/>
</dbReference>